<keyword evidence="3" id="KW-1185">Reference proteome</keyword>
<organism evidence="2 3">
    <name type="scientific">Mycoplasma ovis str. Michigan</name>
    <dbReference type="NCBI Taxonomy" id="1415773"/>
    <lineage>
        <taxon>Bacteria</taxon>
        <taxon>Bacillati</taxon>
        <taxon>Mycoplasmatota</taxon>
        <taxon>Mollicutes</taxon>
        <taxon>Mycoplasmataceae</taxon>
        <taxon>Mycoplasma</taxon>
    </lineage>
</organism>
<accession>A0ABM5P226</accession>
<dbReference type="Proteomes" id="UP000018745">
    <property type="component" value="Chromosome"/>
</dbReference>
<dbReference type="RefSeq" id="WP_024071554.1">
    <property type="nucleotide sequence ID" value="NC_023062.1"/>
</dbReference>
<dbReference type="EMBL" id="CP006935">
    <property type="protein sequence ID" value="AHC40528.1"/>
    <property type="molecule type" value="Genomic_DNA"/>
</dbReference>
<protein>
    <recommendedName>
        <fullName evidence="4">Ig-like domain-containing protein</fullName>
    </recommendedName>
</protein>
<proteinExistence type="predicted"/>
<name>A0ABM5P226_9MOLU</name>
<evidence type="ECO:0000256" key="1">
    <source>
        <dbReference type="SAM" id="MobiDB-lite"/>
    </source>
</evidence>
<sequence length="168" mass="18595">MNFKLLTIPLSGGIAGASSLIPMSISGSSSDNNLGESTRSKISSNCKKVKSREDSEADESVGELAVCLEKGKTIPKEVSFKWFKSYKDQNPVEVRWLTLTSLGILKVQLQEDDIGEEEIFIPDESVFQEESEITFVKPAGVGEHKFKSSECRVEMTYMDWTVRCLSGS</sequence>
<evidence type="ECO:0000313" key="2">
    <source>
        <dbReference type="EMBL" id="AHC40528.1"/>
    </source>
</evidence>
<evidence type="ECO:0000313" key="3">
    <source>
        <dbReference type="Proteomes" id="UP000018745"/>
    </source>
</evidence>
<feature type="compositionally biased region" description="Polar residues" evidence="1">
    <location>
        <begin position="31"/>
        <end position="46"/>
    </location>
</feature>
<feature type="region of interest" description="Disordered" evidence="1">
    <location>
        <begin position="28"/>
        <end position="54"/>
    </location>
</feature>
<gene>
    <name evidence="2" type="ORF">OVS_03985</name>
</gene>
<evidence type="ECO:0008006" key="4">
    <source>
        <dbReference type="Google" id="ProtNLM"/>
    </source>
</evidence>
<reference evidence="2 3" key="1">
    <citation type="journal article" date="2014" name="Genome Announc.">
        <title>Complete Genome Sequence of Mycoplasma ovis Strain Michigan, a Hemoplasma of Sheep with Two Distinct 16S rRNA Genes.</title>
        <authorList>
            <person name="Deshuillers P.L."/>
            <person name="Santos A.P."/>
            <person name="do Nascimento N.C."/>
            <person name="Hampel J.A."/>
            <person name="Bergin I.L."/>
            <person name="Dyson M.C."/>
            <person name="Messick J.B."/>
        </authorList>
    </citation>
    <scope>NUCLEOTIDE SEQUENCE [LARGE SCALE GENOMIC DNA]</scope>
    <source>
        <strain evidence="2 3">Michigan</strain>
    </source>
</reference>